<accession>A0A0L8GBK9</accession>
<gene>
    <name evidence="1" type="ORF">OCBIM_22036216mg</name>
</gene>
<reference evidence="1" key="1">
    <citation type="submission" date="2015-07" db="EMBL/GenBank/DDBJ databases">
        <title>MeaNS - Measles Nucleotide Surveillance Program.</title>
        <authorList>
            <person name="Tran T."/>
            <person name="Druce J."/>
        </authorList>
    </citation>
    <scope>NUCLEOTIDE SEQUENCE</scope>
    <source>
        <strain evidence="1">UCB-OBI-ISO-001</strain>
        <tissue evidence="1">Gonad</tissue>
    </source>
</reference>
<dbReference type="EMBL" id="KQ422680">
    <property type="protein sequence ID" value="KOF74427.1"/>
    <property type="molecule type" value="Genomic_DNA"/>
</dbReference>
<name>A0A0L8GBK9_OCTBM</name>
<protein>
    <submittedName>
        <fullName evidence="1">Uncharacterized protein</fullName>
    </submittedName>
</protein>
<proteinExistence type="predicted"/>
<evidence type="ECO:0000313" key="1">
    <source>
        <dbReference type="EMBL" id="KOF74427.1"/>
    </source>
</evidence>
<organism evidence="1">
    <name type="scientific">Octopus bimaculoides</name>
    <name type="common">California two-spotted octopus</name>
    <dbReference type="NCBI Taxonomy" id="37653"/>
    <lineage>
        <taxon>Eukaryota</taxon>
        <taxon>Metazoa</taxon>
        <taxon>Spiralia</taxon>
        <taxon>Lophotrochozoa</taxon>
        <taxon>Mollusca</taxon>
        <taxon>Cephalopoda</taxon>
        <taxon>Coleoidea</taxon>
        <taxon>Octopodiformes</taxon>
        <taxon>Octopoda</taxon>
        <taxon>Incirrata</taxon>
        <taxon>Octopodidae</taxon>
        <taxon>Octopus</taxon>
    </lineage>
</organism>
<dbReference type="AlphaFoldDB" id="A0A0L8GBK9"/>
<sequence length="103" mass="12101">MHACTHTHIHTDTYNKHTQTPIHTHTHPHTHTKHHAYTEITSHFLSRIHHKHAHTHTPTLSQTVDCTRIHSSLLKDPIQSIIQLPMSQLTAFGQYEVFLFRYF</sequence>